<sequence>MTLPLKGLVSSVAFYDLHLTQFSVMTLNQASQGISSLVIKSVNIQFDLLCLPV</sequence>
<gene>
    <name evidence="1" type="ORF">VAZ01S_130_00050</name>
</gene>
<evidence type="ECO:0000313" key="2">
    <source>
        <dbReference type="Proteomes" id="UP000016567"/>
    </source>
</evidence>
<name>U3ADY7_9VIBR</name>
<protein>
    <submittedName>
        <fullName evidence="1">Uncharacterized protein</fullName>
    </submittedName>
</protein>
<comment type="caution">
    <text evidence="1">The sequence shown here is derived from an EMBL/GenBank/DDBJ whole genome shotgun (WGS) entry which is preliminary data.</text>
</comment>
<keyword evidence="2" id="KW-1185">Reference proteome</keyword>
<dbReference type="EMBL" id="BATL01000130">
    <property type="protein sequence ID" value="GAD78136.1"/>
    <property type="molecule type" value="Genomic_DNA"/>
</dbReference>
<accession>U3ADY7</accession>
<organism evidence="1 2">
    <name type="scientific">Vibrio azureus NBRC 104587</name>
    <dbReference type="NCBI Taxonomy" id="1219077"/>
    <lineage>
        <taxon>Bacteria</taxon>
        <taxon>Pseudomonadati</taxon>
        <taxon>Pseudomonadota</taxon>
        <taxon>Gammaproteobacteria</taxon>
        <taxon>Vibrionales</taxon>
        <taxon>Vibrionaceae</taxon>
        <taxon>Vibrio</taxon>
    </lineage>
</organism>
<reference evidence="1 2" key="1">
    <citation type="submission" date="2013-09" db="EMBL/GenBank/DDBJ databases">
        <title>Whole genome shotgun sequence of Vibrio azureus NBRC 104587.</title>
        <authorList>
            <person name="Isaki S."/>
            <person name="Hosoyama A."/>
            <person name="Numata M."/>
            <person name="Hashimoto M."/>
            <person name="Hosoyama Y."/>
            <person name="Tsuchikane K."/>
            <person name="Noguchi M."/>
            <person name="Hirakata S."/>
            <person name="Ichikawa N."/>
            <person name="Ohji S."/>
            <person name="Yamazoe A."/>
            <person name="Fujita N."/>
        </authorList>
    </citation>
    <scope>NUCLEOTIDE SEQUENCE [LARGE SCALE GENOMIC DNA]</scope>
    <source>
        <strain evidence="1 2">NBRC 104587</strain>
    </source>
</reference>
<dbReference type="AlphaFoldDB" id="U3ADY7"/>
<dbReference type="STRING" id="1219077.VAZ01S_130_00050"/>
<proteinExistence type="predicted"/>
<evidence type="ECO:0000313" key="1">
    <source>
        <dbReference type="EMBL" id="GAD78136.1"/>
    </source>
</evidence>
<dbReference type="Proteomes" id="UP000016567">
    <property type="component" value="Unassembled WGS sequence"/>
</dbReference>